<evidence type="ECO:0000256" key="6">
    <source>
        <dbReference type="ARBA" id="ARBA00022679"/>
    </source>
</evidence>
<feature type="domain" description="BRCT" evidence="16">
    <location>
        <begin position="98"/>
        <end position="189"/>
    </location>
</feature>
<dbReference type="InterPro" id="IPR001357">
    <property type="entry name" value="BRCT_dom"/>
</dbReference>
<dbReference type="Pfam" id="PF00533">
    <property type="entry name" value="BRCT"/>
    <property type="match status" value="1"/>
</dbReference>
<keyword evidence="5" id="KW-0237">DNA synthesis</keyword>
<comment type="subcellular location">
    <subcellularLocation>
        <location evidence="2">Nucleus</location>
    </subcellularLocation>
</comment>
<dbReference type="PANTHER" id="PTHR45990:SF1">
    <property type="entry name" value="DNA REPAIR PROTEIN REV1"/>
    <property type="match status" value="1"/>
</dbReference>
<feature type="compositionally biased region" description="Low complexity" evidence="15">
    <location>
        <begin position="18"/>
        <end position="33"/>
    </location>
</feature>
<dbReference type="FunFam" id="3.40.50.10190:FF:000011">
    <property type="entry name" value="DNA repair protein REV1"/>
    <property type="match status" value="1"/>
</dbReference>
<keyword evidence="12" id="KW-0234">DNA repair</keyword>
<dbReference type="InterPro" id="IPR043502">
    <property type="entry name" value="DNA/RNA_pol_sf"/>
</dbReference>
<dbReference type="FunFam" id="3.40.1170.60:FF:000004">
    <property type="entry name" value="DNA repair protein REV1"/>
    <property type="match status" value="1"/>
</dbReference>
<dbReference type="Gene3D" id="3.30.1490.100">
    <property type="entry name" value="DNA polymerase, Y-family, little finger domain"/>
    <property type="match status" value="1"/>
</dbReference>
<feature type="coiled-coil region" evidence="14">
    <location>
        <begin position="1571"/>
        <end position="1644"/>
    </location>
</feature>
<keyword evidence="7" id="KW-0548">Nucleotidyltransferase</keyword>
<reference evidence="18" key="1">
    <citation type="journal article" date="2022" name="Plant J.">
        <title>Strategies of tolerance reflected in two North American maple genomes.</title>
        <authorList>
            <person name="McEvoy S.L."/>
            <person name="Sezen U.U."/>
            <person name="Trouern-Trend A."/>
            <person name="McMahon S.M."/>
            <person name="Schaberg P.G."/>
            <person name="Yang J."/>
            <person name="Wegrzyn J.L."/>
            <person name="Swenson N.G."/>
        </authorList>
    </citation>
    <scope>NUCLEOTIDE SEQUENCE</scope>
    <source>
        <strain evidence="18">NS2018</strain>
    </source>
</reference>
<feature type="compositionally biased region" description="Basic and acidic residues" evidence="15">
    <location>
        <begin position="293"/>
        <end position="303"/>
    </location>
</feature>
<dbReference type="Gene3D" id="6.10.250.1490">
    <property type="match status" value="1"/>
</dbReference>
<dbReference type="CDD" id="cd17719">
    <property type="entry name" value="BRCT_Rev1"/>
    <property type="match status" value="1"/>
</dbReference>
<dbReference type="InterPro" id="IPR043128">
    <property type="entry name" value="Rev_trsase/Diguanyl_cyclase"/>
</dbReference>
<dbReference type="SUPFAM" id="SSF100879">
    <property type="entry name" value="Lesion bypass DNA polymerase (Y-family), little finger domain"/>
    <property type="match status" value="1"/>
</dbReference>
<feature type="domain" description="UmuC" evidence="17">
    <location>
        <begin position="395"/>
        <end position="576"/>
    </location>
</feature>
<name>A0AA39S1S2_ACESA</name>
<evidence type="ECO:0000313" key="18">
    <source>
        <dbReference type="EMBL" id="KAK0580874.1"/>
    </source>
</evidence>
<organism evidence="18 19">
    <name type="scientific">Acer saccharum</name>
    <name type="common">Sugar maple</name>
    <dbReference type="NCBI Taxonomy" id="4024"/>
    <lineage>
        <taxon>Eukaryota</taxon>
        <taxon>Viridiplantae</taxon>
        <taxon>Streptophyta</taxon>
        <taxon>Embryophyta</taxon>
        <taxon>Tracheophyta</taxon>
        <taxon>Spermatophyta</taxon>
        <taxon>Magnoliopsida</taxon>
        <taxon>eudicotyledons</taxon>
        <taxon>Gunneridae</taxon>
        <taxon>Pentapetalae</taxon>
        <taxon>rosids</taxon>
        <taxon>malvids</taxon>
        <taxon>Sapindales</taxon>
        <taxon>Sapindaceae</taxon>
        <taxon>Hippocastanoideae</taxon>
        <taxon>Acereae</taxon>
        <taxon>Acer</taxon>
    </lineage>
</organism>
<feature type="region of interest" description="Disordered" evidence="15">
    <location>
        <begin position="227"/>
        <end position="304"/>
    </location>
</feature>
<dbReference type="SUPFAM" id="SSF56672">
    <property type="entry name" value="DNA/RNA polymerases"/>
    <property type="match status" value="1"/>
</dbReference>
<dbReference type="GO" id="GO:0006281">
    <property type="term" value="P:DNA repair"/>
    <property type="evidence" value="ECO:0007669"/>
    <property type="project" value="UniProtKB-KW"/>
</dbReference>
<evidence type="ECO:0000256" key="9">
    <source>
        <dbReference type="ARBA" id="ARBA00022763"/>
    </source>
</evidence>
<evidence type="ECO:0000256" key="8">
    <source>
        <dbReference type="ARBA" id="ARBA00022723"/>
    </source>
</evidence>
<feature type="compositionally biased region" description="Polar residues" evidence="15">
    <location>
        <begin position="1"/>
        <end position="13"/>
    </location>
</feature>
<evidence type="ECO:0000256" key="15">
    <source>
        <dbReference type="SAM" id="MobiDB-lite"/>
    </source>
</evidence>
<dbReference type="Gene3D" id="1.10.150.20">
    <property type="entry name" value="5' to 3' exonuclease, C-terminal subdomain"/>
    <property type="match status" value="1"/>
</dbReference>
<protein>
    <recommendedName>
        <fullName evidence="4">DNA repair protein REV1</fullName>
    </recommendedName>
</protein>
<dbReference type="InterPro" id="IPR017961">
    <property type="entry name" value="DNA_pol_Y-fam_little_finger"/>
</dbReference>
<keyword evidence="8" id="KW-0479">Metal-binding</keyword>
<evidence type="ECO:0000256" key="3">
    <source>
        <dbReference type="ARBA" id="ARBA00010945"/>
    </source>
</evidence>
<keyword evidence="6" id="KW-0808">Transferase</keyword>
<sequence length="1678" mass="187794">MSFDSSRSANSGQKSKRSFNSYNSNDNSNSSNNSKKKKGNQKTLGMAWGSNSLSSSRSSFRKSPFSNIGSYMVEKNRKLQNQFDAEASSSSHSAGTTSGRPIFHGVSIFVDGFTVPSSQELRGYMLKHGGRFENYFSRHRVTHIICSNLPNSKIKNLRSFSAGLPVVKPAWILDSVAANKLLTWVPYQLDQLANNQPKLSDFFAVRSSRISEDTSIPAICQAMPEIEDSSFNDSTSKNADSSELDESVVHKRRIRRETQDLLEDNNDEKMIEQPSGCRKSCEVNLAEPSSSHTENKSSVKNELESSLPQCSASVSSHCFNDNISESRSSTVVGPSKNPHSTLGDPNFVENYFKSSRLHFIGTWRNRYRKRFPSYSGLQGTCSSQKVSSDALRTAIIHVDMDCFFVSVIIRSHPELQDKAVAVCHSDNPKGTAEISSANYPARAYGVRAGMFVRDAKALCPHLVILPYNFDAYEEVADQLYNILHKHCKKVQAVSCDEAFLDVKDLEGEDPQLLASKIRKEIFETTACTASAGIAGNMLMARLATRSAKPDGQCYIPPEEVDEYLHQLPIKALPGIGHVLEEKLKKQNVWTCGQLRMITKESLQKDYGTKTGEMLWNYSRGVDNRLVGLIQESKSIGAEVNWGVRFRDLQDTQHFLLNLCKEVSLRLQGSGVQGRTFTLKIKKRRKDSDEPAKYMGHGHCDNLSHSMTVPIATDDVEVLRRITKQLFGSFHLDVKDIRGMGLQVSKLESVDICKIGAERNTLKSWLTSASAGTEEQCTISSMSKVRADIDSVGQTGGTLDHLSTNANEHSVQMNRNLSNGQECLNQVSALPPLCHLDMGVLENLPPELFSELNEVYDGKLTDFIAKKKGEGAGSSFCNSLHEHDGAKNKGDGSVLSDVVPFSRVPEGIKVEQHIIEEMKPQHVSRAEFYNEAIPTLGLNKIDLMPTSLSQIDTSVLQQLPDELRADILELLPAHRRFYSNVASVASENLHESVGIKINENLTTSIDAVGNNNLWVGNPPQWVDKFKASNFFILKILAEMFYKLGSTGNLSQILQHTVSAPLNPQDASSEGWDEAIYNLSELLKQYINLKIEVDIEEIYVCFRLLRRIMMKSEVFVQVYNIVLPFLQTSVCQNYGGSIQRHATYKEDLSLKCLLSQILVSSTFQIPTVLVSTIQIFNTVEAHSTLYICGFFSTCAFQSGRNNRQELTCPNFGLKWFILSKIAWEVNFLSRLDSGLGAGINMETYIDLDSFDVCLNPDTMVNKALKGLYLLVDQEEITQSDVEDHCGIQVRYSSENPSFVDWFIARFLSSVKCAPMQLTPNAYRNLMGLYCLWRDLNFGAPMVNEIKHCLILRKSINETGSYYLGSYHPSRWMPIGEDGGKRMEGKLDLPIKEDVPKKNGLIWGAPSSNKYWKGSWFFVKGNWGKKPSDDSDRMVLDIPRHFCEARTYTDQPKLTKDEADRVSQAVQTTMDIWNFKTLVTAEKLKTFGLIPELINDRNHILDLDPILGKTLRALKSVKVVSKEDAKAAERQGIAPPDDPDMAECLDSSIPISIPNVMTASSHFLRKCDLVAKDRDKLADQVKSLAEEKTKLLAENAKLLASYKNALATEKNKNEESGRRIASLEKQRDSLNFRLREYERDFETAKTELGVWAISLFKRSPAFEAFAHKEFVKGVDACKNLV</sequence>
<evidence type="ECO:0000256" key="2">
    <source>
        <dbReference type="ARBA" id="ARBA00004123"/>
    </source>
</evidence>
<evidence type="ECO:0000259" key="17">
    <source>
        <dbReference type="PROSITE" id="PS50173"/>
    </source>
</evidence>
<dbReference type="GO" id="GO:0005634">
    <property type="term" value="C:nucleus"/>
    <property type="evidence" value="ECO:0007669"/>
    <property type="project" value="UniProtKB-SubCell"/>
</dbReference>
<dbReference type="FunFam" id="3.30.70.270:FF:000019">
    <property type="entry name" value="DNA repair protein REV1"/>
    <property type="match status" value="1"/>
</dbReference>
<dbReference type="Gene3D" id="3.40.1170.60">
    <property type="match status" value="1"/>
</dbReference>
<accession>A0AA39S1S2</accession>
<gene>
    <name evidence="18" type="ORF">LWI29_007304</name>
</gene>
<dbReference type="Pfam" id="PF00817">
    <property type="entry name" value="IMS"/>
    <property type="match status" value="1"/>
</dbReference>
<comment type="similarity">
    <text evidence="3">Belongs to the DNA polymerase type-Y family.</text>
</comment>
<evidence type="ECO:0000256" key="4">
    <source>
        <dbReference type="ARBA" id="ARBA00020399"/>
    </source>
</evidence>
<dbReference type="PROSITE" id="PS50172">
    <property type="entry name" value="BRCT"/>
    <property type="match status" value="1"/>
</dbReference>
<evidence type="ECO:0000256" key="14">
    <source>
        <dbReference type="SAM" id="Coils"/>
    </source>
</evidence>
<dbReference type="InterPro" id="IPR053848">
    <property type="entry name" value="IMS_HHH_1"/>
</dbReference>
<evidence type="ECO:0000256" key="12">
    <source>
        <dbReference type="ARBA" id="ARBA00023204"/>
    </source>
</evidence>
<keyword evidence="19" id="KW-1185">Reference proteome</keyword>
<dbReference type="GO" id="GO:0042276">
    <property type="term" value="P:error-prone translesion synthesis"/>
    <property type="evidence" value="ECO:0007669"/>
    <property type="project" value="TreeGrafter"/>
</dbReference>
<keyword evidence="10" id="KW-0460">Magnesium</keyword>
<feature type="compositionally biased region" description="Low complexity" evidence="15">
    <location>
        <begin position="50"/>
        <end position="62"/>
    </location>
</feature>
<keyword evidence="14" id="KW-0175">Coiled coil</keyword>
<dbReference type="Pfam" id="PF11799">
    <property type="entry name" value="IMS_C"/>
    <property type="match status" value="1"/>
</dbReference>
<keyword evidence="13" id="KW-0539">Nucleus</keyword>
<evidence type="ECO:0000256" key="13">
    <source>
        <dbReference type="ARBA" id="ARBA00023242"/>
    </source>
</evidence>
<dbReference type="EMBL" id="JAUESC010000384">
    <property type="protein sequence ID" value="KAK0580874.1"/>
    <property type="molecule type" value="Genomic_DNA"/>
</dbReference>
<evidence type="ECO:0000256" key="10">
    <source>
        <dbReference type="ARBA" id="ARBA00022842"/>
    </source>
</evidence>
<dbReference type="Proteomes" id="UP001168877">
    <property type="component" value="Unassembled WGS sequence"/>
</dbReference>
<dbReference type="NCBIfam" id="NF002677">
    <property type="entry name" value="PRK02406.1"/>
    <property type="match status" value="1"/>
</dbReference>
<dbReference type="GO" id="GO:0046872">
    <property type="term" value="F:metal ion binding"/>
    <property type="evidence" value="ECO:0007669"/>
    <property type="project" value="UniProtKB-KW"/>
</dbReference>
<dbReference type="InterPro" id="IPR036775">
    <property type="entry name" value="DNA_pol_Y-fam_lit_finger_sf"/>
</dbReference>
<comment type="caution">
    <text evidence="18">The sequence shown here is derived from an EMBL/GenBank/DDBJ whole genome shotgun (WGS) entry which is preliminary data.</text>
</comment>
<dbReference type="GO" id="GO:0070987">
    <property type="term" value="P:error-free translesion synthesis"/>
    <property type="evidence" value="ECO:0007669"/>
    <property type="project" value="TreeGrafter"/>
</dbReference>
<dbReference type="Pfam" id="PF21999">
    <property type="entry name" value="IMS_HHH_1"/>
    <property type="match status" value="1"/>
</dbReference>
<dbReference type="InterPro" id="IPR036420">
    <property type="entry name" value="BRCT_dom_sf"/>
</dbReference>
<dbReference type="Gene3D" id="3.40.50.10190">
    <property type="entry name" value="BRCT domain"/>
    <property type="match status" value="1"/>
</dbReference>
<evidence type="ECO:0000256" key="7">
    <source>
        <dbReference type="ARBA" id="ARBA00022695"/>
    </source>
</evidence>
<proteinExistence type="inferred from homology"/>
<dbReference type="GO" id="GO:0003887">
    <property type="term" value="F:DNA-directed DNA polymerase activity"/>
    <property type="evidence" value="ECO:0007669"/>
    <property type="project" value="InterPro"/>
</dbReference>
<dbReference type="GO" id="GO:0017125">
    <property type="term" value="F:deoxycytidyl transferase activity"/>
    <property type="evidence" value="ECO:0007669"/>
    <property type="project" value="TreeGrafter"/>
</dbReference>
<dbReference type="CDD" id="cd01701">
    <property type="entry name" value="PolY_Rev1"/>
    <property type="match status" value="1"/>
</dbReference>
<evidence type="ECO:0000256" key="1">
    <source>
        <dbReference type="ARBA" id="ARBA00001946"/>
    </source>
</evidence>
<evidence type="ECO:0000256" key="5">
    <source>
        <dbReference type="ARBA" id="ARBA00022634"/>
    </source>
</evidence>
<feature type="region of interest" description="Disordered" evidence="15">
    <location>
        <begin position="1"/>
        <end position="62"/>
    </location>
</feature>
<dbReference type="Gene3D" id="3.30.70.270">
    <property type="match status" value="1"/>
</dbReference>
<evidence type="ECO:0000313" key="19">
    <source>
        <dbReference type="Proteomes" id="UP001168877"/>
    </source>
</evidence>
<dbReference type="GO" id="GO:0003684">
    <property type="term" value="F:damaged DNA binding"/>
    <property type="evidence" value="ECO:0007669"/>
    <property type="project" value="InterPro"/>
</dbReference>
<dbReference type="SMART" id="SM00292">
    <property type="entry name" value="BRCT"/>
    <property type="match status" value="1"/>
</dbReference>
<keyword evidence="11" id="KW-0238">DNA-binding</keyword>
<evidence type="ECO:0000256" key="11">
    <source>
        <dbReference type="ARBA" id="ARBA00023125"/>
    </source>
</evidence>
<keyword evidence="9" id="KW-0227">DNA damage</keyword>
<dbReference type="PANTHER" id="PTHR45990">
    <property type="entry name" value="DNA REPAIR PROTEIN REV1"/>
    <property type="match status" value="1"/>
</dbReference>
<dbReference type="PROSITE" id="PS50173">
    <property type="entry name" value="UMUC"/>
    <property type="match status" value="1"/>
</dbReference>
<feature type="compositionally biased region" description="Polar residues" evidence="15">
    <location>
        <begin position="231"/>
        <end position="241"/>
    </location>
</feature>
<dbReference type="InterPro" id="IPR001126">
    <property type="entry name" value="UmuC"/>
</dbReference>
<evidence type="ECO:0000259" key="16">
    <source>
        <dbReference type="PROSITE" id="PS50172"/>
    </source>
</evidence>
<dbReference type="FunFam" id="3.30.1490.100:FF:000001">
    <property type="entry name" value="DNA repair protein REV1"/>
    <property type="match status" value="1"/>
</dbReference>
<reference evidence="18" key="2">
    <citation type="submission" date="2023-06" db="EMBL/GenBank/DDBJ databases">
        <authorList>
            <person name="Swenson N.G."/>
            <person name="Wegrzyn J.L."/>
            <person name="Mcevoy S.L."/>
        </authorList>
    </citation>
    <scope>NUCLEOTIDE SEQUENCE</scope>
    <source>
        <strain evidence="18">NS2018</strain>
        <tissue evidence="18">Leaf</tissue>
    </source>
</reference>
<comment type="cofactor">
    <cofactor evidence="1">
        <name>Mg(2+)</name>
        <dbReference type="ChEBI" id="CHEBI:18420"/>
    </cofactor>
</comment>
<dbReference type="SUPFAM" id="SSF52113">
    <property type="entry name" value="BRCT domain"/>
    <property type="match status" value="1"/>
</dbReference>